<evidence type="ECO:0000313" key="2">
    <source>
        <dbReference type="Proteomes" id="UP000076858"/>
    </source>
</evidence>
<dbReference type="EMBL" id="LRGB01000531">
    <property type="protein sequence ID" value="KZS18303.1"/>
    <property type="molecule type" value="Genomic_DNA"/>
</dbReference>
<proteinExistence type="predicted"/>
<sequence>MMSELLTASPASDSFFIDSHAPCFWMTSIILPSKHVDPLEPGSLHITDFDIKIHALRCIRRRLSQ</sequence>
<accession>A0A162NVJ8</accession>
<organism evidence="1 2">
    <name type="scientific">Daphnia magna</name>
    <dbReference type="NCBI Taxonomy" id="35525"/>
    <lineage>
        <taxon>Eukaryota</taxon>
        <taxon>Metazoa</taxon>
        <taxon>Ecdysozoa</taxon>
        <taxon>Arthropoda</taxon>
        <taxon>Crustacea</taxon>
        <taxon>Branchiopoda</taxon>
        <taxon>Diplostraca</taxon>
        <taxon>Cladocera</taxon>
        <taxon>Anomopoda</taxon>
        <taxon>Daphniidae</taxon>
        <taxon>Daphnia</taxon>
    </lineage>
</organism>
<evidence type="ECO:0000313" key="1">
    <source>
        <dbReference type="EMBL" id="KZS18303.1"/>
    </source>
</evidence>
<gene>
    <name evidence="1" type="ORF">APZ42_015572</name>
</gene>
<comment type="caution">
    <text evidence="1">The sequence shown here is derived from an EMBL/GenBank/DDBJ whole genome shotgun (WGS) entry which is preliminary data.</text>
</comment>
<dbReference type="AlphaFoldDB" id="A0A162NVJ8"/>
<keyword evidence="2" id="KW-1185">Reference proteome</keyword>
<dbReference type="Proteomes" id="UP000076858">
    <property type="component" value="Unassembled WGS sequence"/>
</dbReference>
<reference evidence="1 2" key="1">
    <citation type="submission" date="2016-03" db="EMBL/GenBank/DDBJ databases">
        <title>EvidentialGene: Evidence-directed Construction of Genes on Genomes.</title>
        <authorList>
            <person name="Gilbert D.G."/>
            <person name="Choi J.-H."/>
            <person name="Mockaitis K."/>
            <person name="Colbourne J."/>
            <person name="Pfrender M."/>
        </authorList>
    </citation>
    <scope>NUCLEOTIDE SEQUENCE [LARGE SCALE GENOMIC DNA]</scope>
    <source>
        <strain evidence="1 2">Xinb3</strain>
        <tissue evidence="1">Complete organism</tissue>
    </source>
</reference>
<name>A0A162NVJ8_9CRUS</name>
<protein>
    <submittedName>
        <fullName evidence="1">Uncharacterized protein</fullName>
    </submittedName>
</protein>